<accession>A0A1N7ISH2</accession>
<dbReference type="EMBL" id="FTNY01000004">
    <property type="protein sequence ID" value="SIS40059.1"/>
    <property type="molecule type" value="Genomic_DNA"/>
</dbReference>
<feature type="chain" id="PRO_5012094256" evidence="1">
    <location>
        <begin position="21"/>
        <end position="446"/>
    </location>
</feature>
<dbReference type="PANTHER" id="PTHR43135:SF3">
    <property type="entry name" value="ALPHA-D-RIBOSE 1-METHYLPHOSPHONATE 5-TRIPHOSPHATE DIPHOSPHATASE"/>
    <property type="match status" value="1"/>
</dbReference>
<feature type="domain" description="Amidohydrolase-related" evidence="2">
    <location>
        <begin position="79"/>
        <end position="440"/>
    </location>
</feature>
<keyword evidence="4" id="KW-1185">Reference proteome</keyword>
<organism evidence="3 4">
    <name type="scientific">Chryseobacterium shigense</name>
    <dbReference type="NCBI Taxonomy" id="297244"/>
    <lineage>
        <taxon>Bacteria</taxon>
        <taxon>Pseudomonadati</taxon>
        <taxon>Bacteroidota</taxon>
        <taxon>Flavobacteriia</taxon>
        <taxon>Flavobacteriales</taxon>
        <taxon>Weeksellaceae</taxon>
        <taxon>Chryseobacterium group</taxon>
        <taxon>Chryseobacterium</taxon>
    </lineage>
</organism>
<evidence type="ECO:0000313" key="3">
    <source>
        <dbReference type="EMBL" id="SIS40059.1"/>
    </source>
</evidence>
<dbReference type="OrthoDB" id="9797498at2"/>
<evidence type="ECO:0000313" key="4">
    <source>
        <dbReference type="Proteomes" id="UP000186373"/>
    </source>
</evidence>
<dbReference type="InterPro" id="IPR006680">
    <property type="entry name" value="Amidohydro-rel"/>
</dbReference>
<dbReference type="GO" id="GO:0016810">
    <property type="term" value="F:hydrolase activity, acting on carbon-nitrogen (but not peptide) bonds"/>
    <property type="evidence" value="ECO:0007669"/>
    <property type="project" value="InterPro"/>
</dbReference>
<dbReference type="AlphaFoldDB" id="A0A1N7ISH2"/>
<keyword evidence="1" id="KW-0732">Signal</keyword>
<dbReference type="RefSeq" id="WP_076508994.1">
    <property type="nucleotide sequence ID" value="NZ_FTNY01000004.1"/>
</dbReference>
<protein>
    <submittedName>
        <fullName evidence="3">Imidazolonepropionase</fullName>
    </submittedName>
</protein>
<name>A0A1N7ISH2_9FLAO</name>
<dbReference type="Gene3D" id="2.30.40.10">
    <property type="entry name" value="Urease, subunit C, domain 1"/>
    <property type="match status" value="1"/>
</dbReference>
<dbReference type="Gene3D" id="3.20.20.140">
    <property type="entry name" value="Metal-dependent hydrolases"/>
    <property type="match status" value="1"/>
</dbReference>
<dbReference type="Pfam" id="PF01979">
    <property type="entry name" value="Amidohydro_1"/>
    <property type="match status" value="1"/>
</dbReference>
<proteinExistence type="predicted"/>
<gene>
    <name evidence="3" type="ORF">SAMN05421639_104509</name>
</gene>
<dbReference type="InterPro" id="IPR051781">
    <property type="entry name" value="Metallo-dep_Hydrolase"/>
</dbReference>
<dbReference type="CDD" id="cd01299">
    <property type="entry name" value="Met_dep_hydrolase_A"/>
    <property type="match status" value="1"/>
</dbReference>
<dbReference type="SUPFAM" id="SSF51556">
    <property type="entry name" value="Metallo-dependent hydrolases"/>
    <property type="match status" value="1"/>
</dbReference>
<dbReference type="PANTHER" id="PTHR43135">
    <property type="entry name" value="ALPHA-D-RIBOSE 1-METHYLPHOSPHONATE 5-TRIPHOSPHATE DIPHOSPHATASE"/>
    <property type="match status" value="1"/>
</dbReference>
<evidence type="ECO:0000256" key="1">
    <source>
        <dbReference type="SAM" id="SignalP"/>
    </source>
</evidence>
<dbReference type="InterPro" id="IPR057744">
    <property type="entry name" value="OTAase-like"/>
</dbReference>
<dbReference type="Proteomes" id="UP000186373">
    <property type="component" value="Unassembled WGS sequence"/>
</dbReference>
<evidence type="ECO:0000259" key="2">
    <source>
        <dbReference type="Pfam" id="PF01979"/>
    </source>
</evidence>
<dbReference type="InterPro" id="IPR032466">
    <property type="entry name" value="Metal_Hydrolase"/>
</dbReference>
<dbReference type="SUPFAM" id="SSF51338">
    <property type="entry name" value="Composite domain of metallo-dependent hydrolases"/>
    <property type="match status" value="2"/>
</dbReference>
<sequence length="446" mass="48745">MKLSHSIFVLLFFVYTNSIAQVKPTKILINNVEIFNGKDKKTTKGNVLIENNIITKISTNGIITDKSGATQIIDGQGKFLMPGLIDAHVHLLFESVPQMQAMMSDFAMLNLMAAKASEKQLMRGFTTVRDLGGGSLTLAKAIDMGLVTGPRVYSSGAFISQTGGHGDFGLPTDVPRKIGELSYVERNGMVAIADGAENVLMRTREQLRQGATQIKLMAGGGVSSDYDPLDVTQYTEAEFKAAVSAAENWGTYVAVHAYTPLAIKTAIAAGVKCIDHGQLADEATAKLIAEKGVWWSLQPFLDDEEVTPFPEGSKNRIKQIEMTAGTDKAYALAKKYNIKTAWGTDVLFDAKLASKQGKQLAKMTRWYTPFEILKMATSTNAELLRMAGKRDPYQKGKLGEITEGAYADLIVVDGNPLENIKLVEDPENNFVLIMKDGMIYKNILKK</sequence>
<reference evidence="4" key="1">
    <citation type="submission" date="2017-01" db="EMBL/GenBank/DDBJ databases">
        <authorList>
            <person name="Varghese N."/>
            <person name="Submissions S."/>
        </authorList>
    </citation>
    <scope>NUCLEOTIDE SEQUENCE [LARGE SCALE GENOMIC DNA]</scope>
    <source>
        <strain evidence="4">DSM 17126</strain>
    </source>
</reference>
<dbReference type="InterPro" id="IPR011059">
    <property type="entry name" value="Metal-dep_hydrolase_composite"/>
</dbReference>
<feature type="signal peptide" evidence="1">
    <location>
        <begin position="1"/>
        <end position="20"/>
    </location>
</feature>